<accession>A0A3M4B8J1</accession>
<evidence type="ECO:0000256" key="7">
    <source>
        <dbReference type="ARBA" id="ARBA00022989"/>
    </source>
</evidence>
<evidence type="ECO:0008006" key="14">
    <source>
        <dbReference type="Google" id="ProtNLM"/>
    </source>
</evidence>
<evidence type="ECO:0000256" key="9">
    <source>
        <dbReference type="SAM" id="Phobius"/>
    </source>
</evidence>
<keyword evidence="8 9" id="KW-0472">Membrane</keyword>
<sequence length="608" mass="67350">MESMPFMVLFNRLGAFSIQARRALGLVWETSRPLFLGLLLATIVAGLLPALAAWIGQRIVDGVVDAMQVHAAGSQAPVWPVMRYVLAEAGVLALLAAAQRALSMQQSLLRVRLGVKVNLMVLEKAQTLSLLQFEDAEFYDKLVRVRQGASTRPLSLVTKGLGLVQNLISLVSFAVLLVHFSPWALLILVVGALPVFFAETHFSGNAFRLFHRRAPETRQQNYLESLLSHEAHAKEVKLFGLAPLFLQRYRDNAQRLYTEDRQLTVRRDAWGFALGLLGTAAFYLAYAWVVLDTVRGQTSLGQMTMYIVLFKQGQSAITASLSAIAGLYDDSLFLSDLYEYLETPVITPRGRLTQGVRPGDGLRCEQVGFTYPGAASAALRNISLHLAPGKSLALVGENGSGKTSLIKLLTRLYTPDEGRILLDGSDLQEWDEHTLRQRIGVIFQDYIRYQMTVGENLGVGDVDALHDQARWRSAATQGVAAEFIERLSQTYSTQLGRWFGGQELSGGQWQKVALSRAYMRQDADLLILDEPTSALDAGAEAAVFEHFREHAKGRMTLLISHRFSSVRNADHIIVLERGQILEEGSHSQLMAASGRYADLFDVQARGYR</sequence>
<name>A0A3M4B8J1_PSEMA</name>
<proteinExistence type="predicted"/>
<feature type="transmembrane region" description="Helical" evidence="9">
    <location>
        <begin position="156"/>
        <end position="177"/>
    </location>
</feature>
<feature type="domain" description="ABC transporter" evidence="10">
    <location>
        <begin position="362"/>
        <end position="602"/>
    </location>
</feature>
<keyword evidence="4 9" id="KW-0812">Transmembrane</keyword>
<evidence type="ECO:0000256" key="2">
    <source>
        <dbReference type="ARBA" id="ARBA00022448"/>
    </source>
</evidence>
<comment type="subcellular location">
    <subcellularLocation>
        <location evidence="1">Cell membrane</location>
        <topology evidence="1">Multi-pass membrane protein</topology>
    </subcellularLocation>
</comment>
<keyword evidence="2" id="KW-0813">Transport</keyword>
<dbReference type="GO" id="GO:0016887">
    <property type="term" value="F:ATP hydrolysis activity"/>
    <property type="evidence" value="ECO:0007669"/>
    <property type="project" value="InterPro"/>
</dbReference>
<dbReference type="InterPro" id="IPR017871">
    <property type="entry name" value="ABC_transporter-like_CS"/>
</dbReference>
<evidence type="ECO:0000313" key="13">
    <source>
        <dbReference type="Proteomes" id="UP000276587"/>
    </source>
</evidence>
<dbReference type="PANTHER" id="PTHR43394:SF1">
    <property type="entry name" value="ATP-BINDING CASSETTE SUB-FAMILY B MEMBER 10, MITOCHONDRIAL"/>
    <property type="match status" value="1"/>
</dbReference>
<dbReference type="PROSITE" id="PS50893">
    <property type="entry name" value="ABC_TRANSPORTER_2"/>
    <property type="match status" value="1"/>
</dbReference>
<keyword evidence="3" id="KW-1003">Cell membrane</keyword>
<dbReference type="InterPro" id="IPR027417">
    <property type="entry name" value="P-loop_NTPase"/>
</dbReference>
<dbReference type="SUPFAM" id="SSF90123">
    <property type="entry name" value="ABC transporter transmembrane region"/>
    <property type="match status" value="1"/>
</dbReference>
<feature type="transmembrane region" description="Helical" evidence="9">
    <location>
        <begin position="34"/>
        <end position="55"/>
    </location>
</feature>
<dbReference type="SUPFAM" id="SSF52540">
    <property type="entry name" value="P-loop containing nucleoside triphosphate hydrolases"/>
    <property type="match status" value="1"/>
</dbReference>
<reference evidence="12 13" key="1">
    <citation type="submission" date="2018-08" db="EMBL/GenBank/DDBJ databases">
        <title>Recombination of ecologically and evolutionarily significant loci maintains genetic cohesion in the Pseudomonas syringae species complex.</title>
        <authorList>
            <person name="Dillon M."/>
            <person name="Thakur S."/>
            <person name="Almeida R.N.D."/>
            <person name="Weir B.S."/>
            <person name="Guttman D.S."/>
        </authorList>
    </citation>
    <scope>NUCLEOTIDE SEQUENCE [LARGE SCALE GENOMIC DNA]</scope>
    <source>
        <strain evidence="12 13">ICMP 3555</strain>
    </source>
</reference>
<dbReference type="InterPro" id="IPR039421">
    <property type="entry name" value="Type_1_exporter"/>
</dbReference>
<dbReference type="InterPro" id="IPR036640">
    <property type="entry name" value="ABC1_TM_sf"/>
</dbReference>
<dbReference type="AlphaFoldDB" id="A0A3M4B8J1"/>
<feature type="transmembrane region" description="Helical" evidence="9">
    <location>
        <begin position="269"/>
        <end position="289"/>
    </location>
</feature>
<dbReference type="InterPro" id="IPR011527">
    <property type="entry name" value="ABC1_TM_dom"/>
</dbReference>
<protein>
    <recommendedName>
        <fullName evidence="14">ABC transporter domain-containing protein</fullName>
    </recommendedName>
</protein>
<evidence type="ECO:0000256" key="4">
    <source>
        <dbReference type="ARBA" id="ARBA00022692"/>
    </source>
</evidence>
<evidence type="ECO:0000256" key="6">
    <source>
        <dbReference type="ARBA" id="ARBA00022840"/>
    </source>
</evidence>
<dbReference type="GO" id="GO:0005886">
    <property type="term" value="C:plasma membrane"/>
    <property type="evidence" value="ECO:0007669"/>
    <property type="project" value="UniProtKB-SubCell"/>
</dbReference>
<keyword evidence="5" id="KW-0547">Nucleotide-binding</keyword>
<dbReference type="GO" id="GO:0015421">
    <property type="term" value="F:ABC-type oligopeptide transporter activity"/>
    <property type="evidence" value="ECO:0007669"/>
    <property type="project" value="TreeGrafter"/>
</dbReference>
<evidence type="ECO:0000256" key="3">
    <source>
        <dbReference type="ARBA" id="ARBA00022475"/>
    </source>
</evidence>
<gene>
    <name evidence="12" type="ORF">ALQ29_03675</name>
</gene>
<dbReference type="GO" id="GO:0005524">
    <property type="term" value="F:ATP binding"/>
    <property type="evidence" value="ECO:0007669"/>
    <property type="project" value="UniProtKB-KW"/>
</dbReference>
<dbReference type="Gene3D" id="3.40.50.300">
    <property type="entry name" value="P-loop containing nucleotide triphosphate hydrolases"/>
    <property type="match status" value="1"/>
</dbReference>
<evidence type="ECO:0000259" key="10">
    <source>
        <dbReference type="PROSITE" id="PS50893"/>
    </source>
</evidence>
<evidence type="ECO:0000313" key="12">
    <source>
        <dbReference type="EMBL" id="RMP15473.1"/>
    </source>
</evidence>
<feature type="transmembrane region" description="Helical" evidence="9">
    <location>
        <begin position="84"/>
        <end position="102"/>
    </location>
</feature>
<organism evidence="12 13">
    <name type="scientific">Pseudomonas marginalis pv. marginalis</name>
    <dbReference type="NCBI Taxonomy" id="97473"/>
    <lineage>
        <taxon>Bacteria</taxon>
        <taxon>Pseudomonadati</taxon>
        <taxon>Pseudomonadota</taxon>
        <taxon>Gammaproteobacteria</taxon>
        <taxon>Pseudomonadales</taxon>
        <taxon>Pseudomonadaceae</taxon>
        <taxon>Pseudomonas</taxon>
    </lineage>
</organism>
<keyword evidence="7 9" id="KW-1133">Transmembrane helix</keyword>
<evidence type="ECO:0000256" key="8">
    <source>
        <dbReference type="ARBA" id="ARBA00023136"/>
    </source>
</evidence>
<dbReference type="InterPro" id="IPR003593">
    <property type="entry name" value="AAA+_ATPase"/>
</dbReference>
<dbReference type="PANTHER" id="PTHR43394">
    <property type="entry name" value="ATP-DEPENDENT PERMEASE MDL1, MITOCHONDRIAL"/>
    <property type="match status" value="1"/>
</dbReference>
<dbReference type="SMART" id="SM00382">
    <property type="entry name" value="AAA"/>
    <property type="match status" value="1"/>
</dbReference>
<dbReference type="InterPro" id="IPR003439">
    <property type="entry name" value="ABC_transporter-like_ATP-bd"/>
</dbReference>
<dbReference type="EMBL" id="RBQF01000011">
    <property type="protein sequence ID" value="RMP15473.1"/>
    <property type="molecule type" value="Genomic_DNA"/>
</dbReference>
<dbReference type="PROSITE" id="PS00211">
    <property type="entry name" value="ABC_TRANSPORTER_1"/>
    <property type="match status" value="1"/>
</dbReference>
<comment type="caution">
    <text evidence="12">The sequence shown here is derived from an EMBL/GenBank/DDBJ whole genome shotgun (WGS) entry which is preliminary data.</text>
</comment>
<feature type="transmembrane region" description="Helical" evidence="9">
    <location>
        <begin position="183"/>
        <end position="202"/>
    </location>
</feature>
<evidence type="ECO:0000256" key="5">
    <source>
        <dbReference type="ARBA" id="ARBA00022741"/>
    </source>
</evidence>
<evidence type="ECO:0000259" key="11">
    <source>
        <dbReference type="PROSITE" id="PS50929"/>
    </source>
</evidence>
<dbReference type="FunFam" id="3.40.50.300:FF:000221">
    <property type="entry name" value="Multidrug ABC transporter ATP-binding protein"/>
    <property type="match status" value="1"/>
</dbReference>
<evidence type="ECO:0000256" key="1">
    <source>
        <dbReference type="ARBA" id="ARBA00004651"/>
    </source>
</evidence>
<dbReference type="Proteomes" id="UP000276587">
    <property type="component" value="Unassembled WGS sequence"/>
</dbReference>
<feature type="domain" description="ABC transmembrane type-1" evidence="11">
    <location>
        <begin position="36"/>
        <end position="329"/>
    </location>
</feature>
<keyword evidence="6" id="KW-0067">ATP-binding</keyword>
<dbReference type="Gene3D" id="1.20.1560.10">
    <property type="entry name" value="ABC transporter type 1, transmembrane domain"/>
    <property type="match status" value="1"/>
</dbReference>
<dbReference type="PROSITE" id="PS50929">
    <property type="entry name" value="ABC_TM1F"/>
    <property type="match status" value="1"/>
</dbReference>
<dbReference type="Pfam" id="PF00005">
    <property type="entry name" value="ABC_tran"/>
    <property type="match status" value="1"/>
</dbReference>
<keyword evidence="13" id="KW-1185">Reference proteome</keyword>